<proteinExistence type="predicted"/>
<name>A0A8T2UPC1_CERRI</name>
<sequence>MLSSSLQHHAHNLHTLLSPPHSLHSHLRKRYSKSCICAFAPSQESEVKVLILGATGRVGGSTASALSRLCPNVKLFLAGRNRVKGEELSTVIDGNTAFVEVDIDDKISLGKALHGKDIVIHAAGPFQRKEHCNVLELAIENKVAYIDVCDDLEYSQKTKALHEKAKAANVPAIITAGVYPGVSNVMAAELVRLIGPDEGRPEFMRFSYFTAGSGGAGPTILSTSFLLLGEDVLAYRRGEKVLLKPFTNGLIIDFGRGVGRRNVYLLNLPEVATAHEILGVPSVSARFGTAPVFWNWAMGAVANLVPSGFLKDKAKVQQLVGLADPLVRAIDGLVGECMSMRVDLETTSGKKSVGLFTHKKLSICVGIAVSAFVRAMIEGSTQPGVWYPEELDAMDIEARETFLERASEGTFNFVMNKSPWMIEQDPKQLGFGIYA</sequence>
<dbReference type="OMA" id="YWFDMPE"/>
<evidence type="ECO:0000259" key="1">
    <source>
        <dbReference type="Pfam" id="PF03435"/>
    </source>
</evidence>
<dbReference type="PANTHER" id="PTHR43796:SF2">
    <property type="entry name" value="CARBOXYNORSPERMIDINE SYNTHASE"/>
    <property type="match status" value="1"/>
</dbReference>
<dbReference type="EMBL" id="CM035410">
    <property type="protein sequence ID" value="KAH7437243.1"/>
    <property type="molecule type" value="Genomic_DNA"/>
</dbReference>
<dbReference type="PANTHER" id="PTHR43796">
    <property type="entry name" value="CARBOXYNORSPERMIDINE SYNTHASE"/>
    <property type="match status" value="1"/>
</dbReference>
<comment type="caution">
    <text evidence="2">The sequence shown here is derived from an EMBL/GenBank/DDBJ whole genome shotgun (WGS) entry which is preliminary data.</text>
</comment>
<dbReference type="EMBL" id="CM035410">
    <property type="protein sequence ID" value="KAH7437242.1"/>
    <property type="molecule type" value="Genomic_DNA"/>
</dbReference>
<protein>
    <recommendedName>
        <fullName evidence="1">Saccharopine dehydrogenase NADP binding domain-containing protein</fullName>
    </recommendedName>
</protein>
<dbReference type="InterPro" id="IPR036291">
    <property type="entry name" value="NAD(P)-bd_dom_sf"/>
</dbReference>
<dbReference type="OrthoDB" id="10268090at2759"/>
<keyword evidence="3" id="KW-1185">Reference proteome</keyword>
<dbReference type="AlphaFoldDB" id="A0A8T2UPC1"/>
<dbReference type="Pfam" id="PF03435">
    <property type="entry name" value="Sacchrp_dh_NADP"/>
    <property type="match status" value="1"/>
</dbReference>
<evidence type="ECO:0000313" key="3">
    <source>
        <dbReference type="Proteomes" id="UP000825935"/>
    </source>
</evidence>
<reference evidence="2" key="1">
    <citation type="submission" date="2021-08" db="EMBL/GenBank/DDBJ databases">
        <title>WGS assembly of Ceratopteris richardii.</title>
        <authorList>
            <person name="Marchant D.B."/>
            <person name="Chen G."/>
            <person name="Jenkins J."/>
            <person name="Shu S."/>
            <person name="Leebens-Mack J."/>
            <person name="Grimwood J."/>
            <person name="Schmutz J."/>
            <person name="Soltis P."/>
            <person name="Soltis D."/>
            <person name="Chen Z.-H."/>
        </authorList>
    </citation>
    <scope>NUCLEOTIDE SEQUENCE</scope>
    <source>
        <strain evidence="2">Whitten #5841</strain>
        <tissue evidence="2">Leaf</tissue>
    </source>
</reference>
<feature type="domain" description="Saccharopine dehydrogenase NADP binding" evidence="1">
    <location>
        <begin position="49"/>
        <end position="173"/>
    </location>
</feature>
<accession>A0A8T2UPC1</accession>
<dbReference type="Gene3D" id="3.40.50.720">
    <property type="entry name" value="NAD(P)-binding Rossmann-like Domain"/>
    <property type="match status" value="1"/>
</dbReference>
<gene>
    <name evidence="2" type="ORF">KP509_05G061700</name>
</gene>
<dbReference type="SUPFAM" id="SSF51735">
    <property type="entry name" value="NAD(P)-binding Rossmann-fold domains"/>
    <property type="match status" value="1"/>
</dbReference>
<dbReference type="InterPro" id="IPR005097">
    <property type="entry name" value="Sacchrp_dh_NADP-bd"/>
</dbReference>
<evidence type="ECO:0000313" key="2">
    <source>
        <dbReference type="EMBL" id="KAH7437242.1"/>
    </source>
</evidence>
<organism evidence="2 3">
    <name type="scientific">Ceratopteris richardii</name>
    <name type="common">Triangle waterfern</name>
    <dbReference type="NCBI Taxonomy" id="49495"/>
    <lineage>
        <taxon>Eukaryota</taxon>
        <taxon>Viridiplantae</taxon>
        <taxon>Streptophyta</taxon>
        <taxon>Embryophyta</taxon>
        <taxon>Tracheophyta</taxon>
        <taxon>Polypodiopsida</taxon>
        <taxon>Polypodiidae</taxon>
        <taxon>Polypodiales</taxon>
        <taxon>Pteridineae</taxon>
        <taxon>Pteridaceae</taxon>
        <taxon>Parkerioideae</taxon>
        <taxon>Ceratopteris</taxon>
    </lineage>
</organism>
<dbReference type="Proteomes" id="UP000825935">
    <property type="component" value="Chromosome 5"/>
</dbReference>